<dbReference type="Proteomes" id="UP001165427">
    <property type="component" value="Unassembled WGS sequence"/>
</dbReference>
<dbReference type="Pfam" id="PF07963">
    <property type="entry name" value="N_methyl"/>
    <property type="match status" value="1"/>
</dbReference>
<evidence type="ECO:0000256" key="1">
    <source>
        <dbReference type="SAM" id="Phobius"/>
    </source>
</evidence>
<evidence type="ECO:0000313" key="2">
    <source>
        <dbReference type="EMBL" id="MCJ8499311.1"/>
    </source>
</evidence>
<comment type="caution">
    <text evidence="2">The sequence shown here is derived from an EMBL/GenBank/DDBJ whole genome shotgun (WGS) entry which is preliminary data.</text>
</comment>
<dbReference type="PROSITE" id="PS00409">
    <property type="entry name" value="PROKAR_NTER_METHYL"/>
    <property type="match status" value="1"/>
</dbReference>
<keyword evidence="1" id="KW-1133">Transmembrane helix</keyword>
<feature type="transmembrane region" description="Helical" evidence="1">
    <location>
        <begin position="20"/>
        <end position="40"/>
    </location>
</feature>
<dbReference type="EMBL" id="JALJRB010000001">
    <property type="protein sequence ID" value="MCJ8499311.1"/>
    <property type="molecule type" value="Genomic_DNA"/>
</dbReference>
<dbReference type="AlphaFoldDB" id="A0AA41R0H8"/>
<evidence type="ECO:0000313" key="3">
    <source>
        <dbReference type="Proteomes" id="UP001165427"/>
    </source>
</evidence>
<sequence>MATHHRQPGTIGGPGRQGGFTLIEALIAIFVFTVGILATVSMQISSLEGNNLARSNTEAAAVAASVVEELRALTHEHPLLQPGSRDLAPVGRYTVSYAVTDEDLIRNTKNIAVTVGWADGGNQRSVEIHYLLATLI</sequence>
<keyword evidence="1" id="KW-0812">Transmembrane</keyword>
<keyword evidence="1" id="KW-0472">Membrane</keyword>
<dbReference type="RefSeq" id="WP_246902513.1">
    <property type="nucleotide sequence ID" value="NZ_JALJRB010000001.1"/>
</dbReference>
<protein>
    <submittedName>
        <fullName evidence="2">Prepilin-type N-terminal cleavage/methylation domain-containing protein</fullName>
    </submittedName>
</protein>
<gene>
    <name evidence="2" type="ORF">MRX98_01885</name>
</gene>
<organism evidence="2 3">
    <name type="scientific">Desulfatitalea alkaliphila</name>
    <dbReference type="NCBI Taxonomy" id="2929485"/>
    <lineage>
        <taxon>Bacteria</taxon>
        <taxon>Pseudomonadati</taxon>
        <taxon>Thermodesulfobacteriota</taxon>
        <taxon>Desulfobacteria</taxon>
        <taxon>Desulfobacterales</taxon>
        <taxon>Desulfosarcinaceae</taxon>
        <taxon>Desulfatitalea</taxon>
    </lineage>
</organism>
<proteinExistence type="predicted"/>
<keyword evidence="3" id="KW-1185">Reference proteome</keyword>
<reference evidence="2" key="1">
    <citation type="submission" date="2022-04" db="EMBL/GenBank/DDBJ databases">
        <title>Desulfatitalea alkaliphila sp. nov., a novel anaerobic sulfate-reducing bacterium isolated from terrestrial mud volcano, Taman Peninsula, Russia.</title>
        <authorList>
            <person name="Khomyakova M.A."/>
            <person name="Merkel A.Y."/>
            <person name="Slobodkin A.I."/>
        </authorList>
    </citation>
    <scope>NUCLEOTIDE SEQUENCE</scope>
    <source>
        <strain evidence="2">M08but</strain>
    </source>
</reference>
<accession>A0AA41R0H8</accession>
<dbReference type="InterPro" id="IPR012902">
    <property type="entry name" value="N_methyl_site"/>
</dbReference>
<name>A0AA41R0H8_9BACT</name>